<feature type="compositionally biased region" description="Low complexity" evidence="1">
    <location>
        <begin position="14"/>
        <end position="30"/>
    </location>
</feature>
<dbReference type="GeneID" id="17252038"/>
<feature type="compositionally biased region" description="Pro residues" evidence="1">
    <location>
        <begin position="1563"/>
        <end position="1614"/>
    </location>
</feature>
<feature type="compositionally biased region" description="Basic and acidic residues" evidence="1">
    <location>
        <begin position="159"/>
        <end position="187"/>
    </location>
</feature>
<feature type="region of interest" description="Disordered" evidence="1">
    <location>
        <begin position="468"/>
        <end position="509"/>
    </location>
</feature>
<dbReference type="KEGG" id="ehx:EMIHUDRAFT_107041"/>
<dbReference type="EnsemblProtists" id="EOD05893">
    <property type="protein sequence ID" value="EOD05893"/>
    <property type="gene ID" value="EMIHUDRAFT_107041"/>
</dbReference>
<feature type="region of interest" description="Disordered" evidence="1">
    <location>
        <begin position="1788"/>
        <end position="1835"/>
    </location>
</feature>
<protein>
    <recommendedName>
        <fullName evidence="2">AAA+ ATPase domain-containing protein</fullName>
    </recommendedName>
</protein>
<feature type="compositionally biased region" description="Acidic residues" evidence="1">
    <location>
        <begin position="1021"/>
        <end position="1043"/>
    </location>
</feature>
<dbReference type="Gene3D" id="3.40.50.300">
    <property type="entry name" value="P-loop containing nucleotide triphosphate hydrolases"/>
    <property type="match status" value="1"/>
</dbReference>
<evidence type="ECO:0000313" key="4">
    <source>
        <dbReference type="Proteomes" id="UP000013827"/>
    </source>
</evidence>
<feature type="region of interest" description="Disordered" evidence="1">
    <location>
        <begin position="1559"/>
        <end position="1615"/>
    </location>
</feature>
<feature type="compositionally biased region" description="Low complexity" evidence="1">
    <location>
        <begin position="598"/>
        <end position="609"/>
    </location>
</feature>
<feature type="compositionally biased region" description="Low complexity" evidence="1">
    <location>
        <begin position="306"/>
        <end position="333"/>
    </location>
</feature>
<feature type="region of interest" description="Disordered" evidence="1">
    <location>
        <begin position="562"/>
        <end position="609"/>
    </location>
</feature>
<dbReference type="PaxDb" id="2903-EOD05893"/>
<dbReference type="eggNOG" id="KOG1968">
    <property type="taxonomic scope" value="Eukaryota"/>
</dbReference>
<feature type="region of interest" description="Disordered" evidence="1">
    <location>
        <begin position="917"/>
        <end position="1059"/>
    </location>
</feature>
<feature type="region of interest" description="Disordered" evidence="1">
    <location>
        <begin position="636"/>
        <end position="658"/>
    </location>
</feature>
<dbReference type="InterPro" id="IPR010869">
    <property type="entry name" value="DUF1501"/>
</dbReference>
<dbReference type="InterPro" id="IPR014917">
    <property type="entry name" value="DUF1800"/>
</dbReference>
<organism evidence="3 4">
    <name type="scientific">Emiliania huxleyi (strain CCMP1516)</name>
    <dbReference type="NCBI Taxonomy" id="280463"/>
    <lineage>
        <taxon>Eukaryota</taxon>
        <taxon>Haptista</taxon>
        <taxon>Haptophyta</taxon>
        <taxon>Prymnesiophyceae</taxon>
        <taxon>Isochrysidales</taxon>
        <taxon>Noelaerhabdaceae</taxon>
        <taxon>Emiliania</taxon>
    </lineage>
</organism>
<dbReference type="HOGENOM" id="CLU_230176_0_0_1"/>
<evidence type="ECO:0000313" key="3">
    <source>
        <dbReference type="EnsemblProtists" id="EOD05893"/>
    </source>
</evidence>
<dbReference type="STRING" id="2903.R1B8D0"/>
<dbReference type="InterPro" id="IPR003593">
    <property type="entry name" value="AAA+_ATPase"/>
</dbReference>
<feature type="region of interest" description="Disordered" evidence="1">
    <location>
        <begin position="1"/>
        <end position="192"/>
    </location>
</feature>
<feature type="compositionally biased region" description="Low complexity" evidence="1">
    <location>
        <begin position="921"/>
        <end position="930"/>
    </location>
</feature>
<dbReference type="RefSeq" id="XP_005758322.1">
    <property type="nucleotide sequence ID" value="XM_005758265.1"/>
</dbReference>
<feature type="compositionally biased region" description="Acidic residues" evidence="1">
    <location>
        <begin position="490"/>
        <end position="503"/>
    </location>
</feature>
<dbReference type="Proteomes" id="UP000013827">
    <property type="component" value="Unassembled WGS sequence"/>
</dbReference>
<feature type="compositionally biased region" description="Low complexity" evidence="1">
    <location>
        <begin position="288"/>
        <end position="298"/>
    </location>
</feature>
<proteinExistence type="predicted"/>
<dbReference type="PANTHER" id="PTHR43737">
    <property type="entry name" value="BLL7424 PROTEIN"/>
    <property type="match status" value="1"/>
</dbReference>
<feature type="domain" description="AAA+ ATPase" evidence="2">
    <location>
        <begin position="509"/>
        <end position="731"/>
    </location>
</feature>
<sequence length="2299" mass="238766">MDSDIEDDEDFAPRRAATLPAEAPPAAAETVQSAGAADPSGSNAFQILMAPPQRGRAAASLDSVEGESVPPAEASGSAPQPADAKRSRRKRASPESQAAGGAGAAVGAGDAPDGGGEEAESSSGAADATVAPRAGRPTRASTRASAGRGAGDFFLTKAQRREKAEREKAEAEAADRLAKAEAEEAAKRKAAAAAAAAAKAAAEAEARRAAERAAAHERWLAEQKRARQDLAKVNEGRSVASIFCAPSERRTPQAEDEAANDLAAQRPLDVDDVAVHLAPARQGSCKGAAPGSAPAAAQPLPPSYEDWPWGAAPAASDAAAAPGSDPVASGAAPLSRRAGVARHAPQPPPAHPSPHATLCLSEPDAGLAAASLRRAAAGAVDGVAAAVEGVAGGGALEAESAAGAGAEATAPWDGLLKRKADGAQADGDASLWCEAFRPTKSSEVCGNSGAVAQLRTWLRKWVDSADGRGAPQRAARAAACRRRRRPKDDSDSDWCSDAEGESEGESHGEASLMVLEGPSGAGKSAAVYACAAELGMQVIEVNPSSVRSGRLVLSKFAEATQSRELSTWSGATSATGDAAPLLGGSGGGDRKPKPKSQKGGAAAQPPAKGGAAAKGGIGAFFAKKGPAAAPAAPAAAAAEPLLGRQKKKKKADAEGKRGEAAAQARCGEGVVTLVLFEEVDVVFEDDAGFYAALRRLARESKCPMVATCNELSAELEALLGSSPRLRWERPSSAQLLPLAAALCLRGAPPAAPAAEVPPSSSRSLLELVDHFGGDVRRTVTTLQCWADDAGAPRVERVLGLESACCGAPLADAVLRATALRVAAQREGGGGDAEGDAAGSLAASLLQLQVGALVGCVELLGRSPLLEHPLRLLDAALGGVLLAAEGAAPVAVAVAEGAATVAVAPLVNELCFGEVRPAGLQPGASEPEAGGAEAGREEAGPEEEDEEAAMARRVVEGSVIDGDAPPEVMEVDSSEVSSSPGVATASSPSARAVEADGGVAAASPSDGERPATPGASGLPEPPSEEPPSEEPAADVPSVDEEAAGEEAPREAFWVSEPPEGAAEPLLRCTLDATADMYDMLSLASPRSPAAAAVAESGETSWWGGADAAPAATQLDADLRATLQLLTVSAAFATVAAARAADGSPPPPPPPPLGSVDLLGVNHYYRSLVSWGVASESDAPPSPSDLFLKLPLGLMYEPNEYQPCNSTACTAAAPDVLVFLHNTSFATGGFNEQTVFRIVLNDTRHVYLLNRQSTVEVSGTNFSFRNPPKFMRWAEQSTRDAQHETDALIDSLVYHQNTPAHTATRLIQKLVTSNPSPRYVKRVADAFHTGTCAGHVYSGSYGDLGATVACALLDREARSMMLDASPTHGHLREPFLQVMNVLRSLEFVSKDGRQVQLLGLDDFGQQPFNPPSVFNFYSPEYRAPGAVAQSRQLSPEAEVTAQGDYYIAKFNGLFSLVEYGLSGCKGGFGIPSITRSCDKYKGSAYAVDHAGQLTWRPSSTHGPDVVDELALLLTGGRLGANTRAVVLSAYEEEVSARGHTSALKLAEKLVLASADFHATNANALPPLPPSPPSPPSLPPSDPPPRLPPRLPPTTPPSPPPSSPPTTPPTSPAPLLPPSWSIYGEASGDQCLNFEMHWIAKISVDECSRTCALYNGKFYPYFEHATNGDNNCRCYSTCTLKGSASWGLMVYQQATPPPSQFVKSDIGAQDDVAQGCPDGYERITSSEECEAAAGALQLLRAVGDYEGDWTDWPQACWIHPTFNTVYFNLNLDEDEIDCSSSSKRHCRGASTICKRTQPSPPPLSPLPPDAPPFPPAAPPPSWPPASPPPASPPPASPLGGDDYKAVIVIELFGGLDTFNMLMPHSLCDAAAGGYDEYLQARGGLFTGAEGSGVGLRQDALQQIAANASAKRQPCDVMGLHPKLVKTKAMYESGDAAAYANVGALVEHLTPDEFFGRMETKRDVPNALFSHNKQQDFSQTLSNNQFEPGILGKVMSALDTPACDARGNASAGSGLTSYKTGLYAMSGAVPRAMTGGPSLALAIDSRRGDIRRLSEYEQLWHHIEDLTAAPSRSVFAETHSRVMGQAIQDAETLGDAIDAATTTTTFNDCCDVGGGCGCTFAKALHTVARVIKARSATGVQRAAFWMGTRGVDAHASMDSPGDGIMSMIDSSVDDFRKEMVAQGLWDKVTVITLSEFGRTIIGNGRGTTHAWGGNHLMYGGAVNGGRILGQYPSRLGPEGERTRNDRGTIIPTEPWESMWQPIAQWMGVAPCDLPKVMPHLRNFPVAGEGRVLRAEDVYEAGAV</sequence>
<reference evidence="4" key="1">
    <citation type="journal article" date="2013" name="Nature">
        <title>Pan genome of the phytoplankton Emiliania underpins its global distribution.</title>
        <authorList>
            <person name="Read B.A."/>
            <person name="Kegel J."/>
            <person name="Klute M.J."/>
            <person name="Kuo A."/>
            <person name="Lefebvre S.C."/>
            <person name="Maumus F."/>
            <person name="Mayer C."/>
            <person name="Miller J."/>
            <person name="Monier A."/>
            <person name="Salamov A."/>
            <person name="Young J."/>
            <person name="Aguilar M."/>
            <person name="Claverie J.M."/>
            <person name="Frickenhaus S."/>
            <person name="Gonzalez K."/>
            <person name="Herman E.K."/>
            <person name="Lin Y.C."/>
            <person name="Napier J."/>
            <person name="Ogata H."/>
            <person name="Sarno A.F."/>
            <person name="Shmutz J."/>
            <person name="Schroeder D."/>
            <person name="de Vargas C."/>
            <person name="Verret F."/>
            <person name="von Dassow P."/>
            <person name="Valentin K."/>
            <person name="Van de Peer Y."/>
            <person name="Wheeler G."/>
            <person name="Dacks J.B."/>
            <person name="Delwiche C.F."/>
            <person name="Dyhrman S.T."/>
            <person name="Glockner G."/>
            <person name="John U."/>
            <person name="Richards T."/>
            <person name="Worden A.Z."/>
            <person name="Zhang X."/>
            <person name="Grigoriev I.V."/>
            <person name="Allen A.E."/>
            <person name="Bidle K."/>
            <person name="Borodovsky M."/>
            <person name="Bowler C."/>
            <person name="Brownlee C."/>
            <person name="Cock J.M."/>
            <person name="Elias M."/>
            <person name="Gladyshev V.N."/>
            <person name="Groth M."/>
            <person name="Guda C."/>
            <person name="Hadaegh A."/>
            <person name="Iglesias-Rodriguez M.D."/>
            <person name="Jenkins J."/>
            <person name="Jones B.M."/>
            <person name="Lawson T."/>
            <person name="Leese F."/>
            <person name="Lindquist E."/>
            <person name="Lobanov A."/>
            <person name="Lomsadze A."/>
            <person name="Malik S.B."/>
            <person name="Marsh M.E."/>
            <person name="Mackinder L."/>
            <person name="Mock T."/>
            <person name="Mueller-Roeber B."/>
            <person name="Pagarete A."/>
            <person name="Parker M."/>
            <person name="Probert I."/>
            <person name="Quesneville H."/>
            <person name="Raines C."/>
            <person name="Rensing S.A."/>
            <person name="Riano-Pachon D.M."/>
            <person name="Richier S."/>
            <person name="Rokitta S."/>
            <person name="Shiraiwa Y."/>
            <person name="Soanes D.M."/>
            <person name="van der Giezen M."/>
            <person name="Wahlund T.M."/>
            <person name="Williams B."/>
            <person name="Wilson W."/>
            <person name="Wolfe G."/>
            <person name="Wurch L.L."/>
        </authorList>
    </citation>
    <scope>NUCLEOTIDE SEQUENCE</scope>
</reference>
<dbReference type="Pfam" id="PF07394">
    <property type="entry name" value="DUF1501"/>
    <property type="match status" value="1"/>
</dbReference>
<dbReference type="PANTHER" id="PTHR43737:SF1">
    <property type="entry name" value="DUF1501 DOMAIN-CONTAINING PROTEIN"/>
    <property type="match status" value="1"/>
</dbReference>
<feature type="compositionally biased region" description="Polar residues" evidence="1">
    <location>
        <begin position="562"/>
        <end position="575"/>
    </location>
</feature>
<name>A0A0D3I3Q8_EMIH1</name>
<evidence type="ECO:0000256" key="1">
    <source>
        <dbReference type="SAM" id="MobiDB-lite"/>
    </source>
</evidence>
<evidence type="ECO:0000259" key="2">
    <source>
        <dbReference type="SMART" id="SM00382"/>
    </source>
</evidence>
<dbReference type="Pfam" id="PF08811">
    <property type="entry name" value="DUF1800"/>
    <property type="match status" value="1"/>
</dbReference>
<reference evidence="3" key="2">
    <citation type="submission" date="2024-10" db="UniProtKB">
        <authorList>
            <consortium name="EnsemblProtists"/>
        </authorList>
    </citation>
    <scope>IDENTIFICATION</scope>
</reference>
<dbReference type="SMART" id="SM00382">
    <property type="entry name" value="AAA"/>
    <property type="match status" value="1"/>
</dbReference>
<feature type="compositionally biased region" description="Pro residues" evidence="1">
    <location>
        <begin position="1795"/>
        <end position="1833"/>
    </location>
</feature>
<dbReference type="InterPro" id="IPR027417">
    <property type="entry name" value="P-loop_NTPase"/>
</dbReference>
<dbReference type="SUPFAM" id="SSF52540">
    <property type="entry name" value="P-loop containing nucleoside triphosphate hydrolases"/>
    <property type="match status" value="1"/>
</dbReference>
<accession>A0A0D3I3Q8</accession>
<feature type="region of interest" description="Disordered" evidence="1">
    <location>
        <begin position="283"/>
        <end position="359"/>
    </location>
</feature>
<feature type="compositionally biased region" description="Low complexity" evidence="1">
    <location>
        <begin position="121"/>
        <end position="147"/>
    </location>
</feature>
<keyword evidence="4" id="KW-1185">Reference proteome</keyword>
<feature type="compositionally biased region" description="Acidic residues" evidence="1">
    <location>
        <begin position="1"/>
        <end position="10"/>
    </location>
</feature>
<feature type="region of interest" description="Disordered" evidence="1">
    <location>
        <begin position="244"/>
        <end position="265"/>
    </location>
</feature>